<dbReference type="Gene3D" id="3.10.350.10">
    <property type="entry name" value="LysM domain"/>
    <property type="match status" value="1"/>
</dbReference>
<dbReference type="Pfam" id="PF05257">
    <property type="entry name" value="CHAP"/>
    <property type="match status" value="1"/>
</dbReference>
<dbReference type="InterPro" id="IPR038765">
    <property type="entry name" value="Papain-like_cys_pep_sf"/>
</dbReference>
<reference evidence="7 8" key="1">
    <citation type="journal article" date="2016" name="Front. Microbiol.">
        <title>Comprehensive Phylogenetic Analysis of Bovine Non-aureus Staphylococci Species Based on Whole-Genome Sequencing.</title>
        <authorList>
            <person name="Naushad S."/>
            <person name="Barkema H.W."/>
            <person name="Luby C."/>
            <person name="Condas L.A."/>
            <person name="Nobrega D.B."/>
            <person name="Carson D.A."/>
            <person name="De Buck J."/>
        </authorList>
    </citation>
    <scope>NUCLEOTIDE SEQUENCE [LARGE SCALE GENOMIC DNA]</scope>
    <source>
        <strain evidence="7 8">SNUC 2993</strain>
    </source>
</reference>
<evidence type="ECO:0000259" key="5">
    <source>
        <dbReference type="PROSITE" id="PS50911"/>
    </source>
</evidence>
<evidence type="ECO:0000256" key="1">
    <source>
        <dbReference type="ARBA" id="ARBA00022729"/>
    </source>
</evidence>
<sequence>MKKTLLLSLSSVAACIAFSNVADAQEETAVPNVNTSENIASVGTENASQYIVKPGDTLYQIALNHNITLEELYNLNPGVTPLIFPGDIIIVSPYETQYQVNNTTYNTSNYYVGEPTSTTSQQYIDVTSESTPQVSATTNQSYRNDTDASLYSVSHSGNLYNYGNCTYYAFNRRAELGKPIGSLWGDAGSWAVNARNAGFTVNNIPVAGAVFQSNPGTNGSGGYGHVGVVESVNSNGTVTVSEMNWNGGFNVKSYRTITNPGSYNYIH</sequence>
<dbReference type="EMBL" id="PZEV01000026">
    <property type="protein sequence ID" value="PTI50590.1"/>
    <property type="molecule type" value="Genomic_DNA"/>
</dbReference>
<dbReference type="Proteomes" id="UP000240717">
    <property type="component" value="Unassembled WGS sequence"/>
</dbReference>
<keyword evidence="2" id="KW-0378">Hydrolase</keyword>
<dbReference type="InterPro" id="IPR007921">
    <property type="entry name" value="CHAP_dom"/>
</dbReference>
<dbReference type="SUPFAM" id="SSF54001">
    <property type="entry name" value="Cysteine proteinases"/>
    <property type="match status" value="1"/>
</dbReference>
<name>A0A2T4PZG4_STAWA</name>
<comment type="caution">
    <text evidence="7">The sequence shown here is derived from an EMBL/GenBank/DDBJ whole genome shotgun (WGS) entry which is preliminary data.</text>
</comment>
<dbReference type="RefSeq" id="WP_049423647.1">
    <property type="nucleotide sequence ID" value="NZ_JAIBNN010000001.1"/>
</dbReference>
<proteinExistence type="predicted"/>
<keyword evidence="3" id="KW-0961">Cell wall biogenesis/degradation</keyword>
<dbReference type="InterPro" id="IPR018392">
    <property type="entry name" value="LysM"/>
</dbReference>
<dbReference type="InterPro" id="IPR036779">
    <property type="entry name" value="LysM_dom_sf"/>
</dbReference>
<dbReference type="SUPFAM" id="SSF54106">
    <property type="entry name" value="LysM domain"/>
    <property type="match status" value="1"/>
</dbReference>
<dbReference type="SMART" id="SM00257">
    <property type="entry name" value="LysM"/>
    <property type="match status" value="1"/>
</dbReference>
<dbReference type="Pfam" id="PF01476">
    <property type="entry name" value="LysM"/>
    <property type="match status" value="1"/>
</dbReference>
<dbReference type="GO" id="GO:0071555">
    <property type="term" value="P:cell wall organization"/>
    <property type="evidence" value="ECO:0007669"/>
    <property type="project" value="UniProtKB-KW"/>
</dbReference>
<protein>
    <submittedName>
        <fullName evidence="7">CHAP domain-containing protein</fullName>
    </submittedName>
</protein>
<dbReference type="PROSITE" id="PS51257">
    <property type="entry name" value="PROKAR_LIPOPROTEIN"/>
    <property type="match status" value="1"/>
</dbReference>
<feature type="domain" description="Peptidase C51" evidence="5">
    <location>
        <begin position="140"/>
        <end position="267"/>
    </location>
</feature>
<evidence type="ECO:0000313" key="7">
    <source>
        <dbReference type="EMBL" id="PTI50590.1"/>
    </source>
</evidence>
<feature type="domain" description="LysM" evidence="6">
    <location>
        <begin position="48"/>
        <end position="91"/>
    </location>
</feature>
<dbReference type="GO" id="GO:0016787">
    <property type="term" value="F:hydrolase activity"/>
    <property type="evidence" value="ECO:0007669"/>
    <property type="project" value="UniProtKB-KW"/>
</dbReference>
<dbReference type="Gene3D" id="3.90.1720.10">
    <property type="entry name" value="endopeptidase domain like (from Nostoc punctiforme)"/>
    <property type="match status" value="1"/>
</dbReference>
<organism evidence="7 8">
    <name type="scientific">Staphylococcus warneri</name>
    <dbReference type="NCBI Taxonomy" id="1292"/>
    <lineage>
        <taxon>Bacteria</taxon>
        <taxon>Bacillati</taxon>
        <taxon>Bacillota</taxon>
        <taxon>Bacilli</taxon>
        <taxon>Bacillales</taxon>
        <taxon>Staphylococcaceae</taxon>
        <taxon>Staphylococcus</taxon>
    </lineage>
</organism>
<dbReference type="PROSITE" id="PS50911">
    <property type="entry name" value="CHAP"/>
    <property type="match status" value="1"/>
</dbReference>
<evidence type="ECO:0000259" key="6">
    <source>
        <dbReference type="PROSITE" id="PS51782"/>
    </source>
</evidence>
<dbReference type="PROSITE" id="PS51782">
    <property type="entry name" value="LYSM"/>
    <property type="match status" value="1"/>
</dbReference>
<feature type="chain" id="PRO_5015437721" evidence="4">
    <location>
        <begin position="25"/>
        <end position="267"/>
    </location>
</feature>
<evidence type="ECO:0000313" key="8">
    <source>
        <dbReference type="Proteomes" id="UP000240717"/>
    </source>
</evidence>
<evidence type="ECO:0000256" key="4">
    <source>
        <dbReference type="SAM" id="SignalP"/>
    </source>
</evidence>
<accession>A0A2T4PZG4</accession>
<evidence type="ECO:0000256" key="3">
    <source>
        <dbReference type="ARBA" id="ARBA00023316"/>
    </source>
</evidence>
<keyword evidence="1 4" id="KW-0732">Signal</keyword>
<gene>
    <name evidence="7" type="ORF">BU085_08320</name>
</gene>
<dbReference type="AlphaFoldDB" id="A0A2T4PZG4"/>
<dbReference type="STRING" id="1194526.A284_09535"/>
<evidence type="ECO:0000256" key="2">
    <source>
        <dbReference type="ARBA" id="ARBA00022801"/>
    </source>
</evidence>
<dbReference type="CDD" id="cd00118">
    <property type="entry name" value="LysM"/>
    <property type="match status" value="1"/>
</dbReference>
<feature type="signal peptide" evidence="4">
    <location>
        <begin position="1"/>
        <end position="24"/>
    </location>
</feature>